<gene>
    <name evidence="7" type="primary">mntH</name>
    <name evidence="7" type="ORF">MCBB_2218</name>
</gene>
<dbReference type="PATRIC" id="fig|129848.4.peg.2264"/>
<evidence type="ECO:0000256" key="1">
    <source>
        <dbReference type="ARBA" id="ARBA00004141"/>
    </source>
</evidence>
<evidence type="ECO:0000256" key="2">
    <source>
        <dbReference type="ARBA" id="ARBA00022448"/>
    </source>
</evidence>
<dbReference type="KEGG" id="mcub:MCBB_2218"/>
<feature type="transmembrane region" description="Helical" evidence="6">
    <location>
        <begin position="333"/>
        <end position="351"/>
    </location>
</feature>
<evidence type="ECO:0000256" key="5">
    <source>
        <dbReference type="ARBA" id="ARBA00023136"/>
    </source>
</evidence>
<proteinExistence type="predicted"/>
<keyword evidence="5 6" id="KW-0472">Membrane</keyword>
<dbReference type="GO" id="GO:0034755">
    <property type="term" value="P:iron ion transmembrane transport"/>
    <property type="evidence" value="ECO:0007669"/>
    <property type="project" value="TreeGrafter"/>
</dbReference>
<name>A0A1D3L554_9EURY</name>
<dbReference type="Pfam" id="PF01566">
    <property type="entry name" value="Nramp"/>
    <property type="match status" value="1"/>
</dbReference>
<feature type="transmembrane region" description="Helical" evidence="6">
    <location>
        <begin position="237"/>
        <end position="260"/>
    </location>
</feature>
<evidence type="ECO:0000256" key="3">
    <source>
        <dbReference type="ARBA" id="ARBA00022692"/>
    </source>
</evidence>
<evidence type="ECO:0000313" key="7">
    <source>
        <dbReference type="EMBL" id="SCG86757.1"/>
    </source>
</evidence>
<organism evidence="7 8">
    <name type="scientific">Methanobacterium congolense</name>
    <dbReference type="NCBI Taxonomy" id="118062"/>
    <lineage>
        <taxon>Archaea</taxon>
        <taxon>Methanobacteriati</taxon>
        <taxon>Methanobacteriota</taxon>
        <taxon>Methanomada group</taxon>
        <taxon>Methanobacteria</taxon>
        <taxon>Methanobacteriales</taxon>
        <taxon>Methanobacteriaceae</taxon>
        <taxon>Methanobacterium</taxon>
    </lineage>
</organism>
<feature type="transmembrane region" description="Helical" evidence="6">
    <location>
        <begin position="116"/>
        <end position="144"/>
    </location>
</feature>
<reference evidence="7 8" key="1">
    <citation type="submission" date="2016-08" db="EMBL/GenBank/DDBJ databases">
        <authorList>
            <person name="Seilhamer J.J."/>
        </authorList>
    </citation>
    <scope>NUCLEOTIDE SEQUENCE [LARGE SCALE GENOMIC DNA]</scope>
    <source>
        <strain evidence="7">Buetzberg</strain>
    </source>
</reference>
<keyword evidence="8" id="KW-1185">Reference proteome</keyword>
<dbReference type="GeneID" id="30413053"/>
<feature type="transmembrane region" description="Helical" evidence="6">
    <location>
        <begin position="357"/>
        <end position="381"/>
    </location>
</feature>
<dbReference type="EMBL" id="LT607756">
    <property type="protein sequence ID" value="SCG86757.1"/>
    <property type="molecule type" value="Genomic_DNA"/>
</dbReference>
<accession>A0A1D3L554</accession>
<evidence type="ECO:0000313" key="8">
    <source>
        <dbReference type="Proteomes" id="UP000094707"/>
    </source>
</evidence>
<keyword evidence="2" id="KW-0813">Transport</keyword>
<comment type="subcellular location">
    <subcellularLocation>
        <location evidence="1">Membrane</location>
        <topology evidence="1">Multi-pass membrane protein</topology>
    </subcellularLocation>
</comment>
<feature type="transmembrane region" description="Helical" evidence="6">
    <location>
        <begin position="156"/>
        <end position="174"/>
    </location>
</feature>
<feature type="transmembrane region" description="Helical" evidence="6">
    <location>
        <begin position="194"/>
        <end position="216"/>
    </location>
</feature>
<keyword evidence="4 6" id="KW-1133">Transmembrane helix</keyword>
<dbReference type="STRING" id="118062.MCBB_2218"/>
<dbReference type="PANTHER" id="PTHR11706:SF33">
    <property type="entry name" value="NATURAL RESISTANCE-ASSOCIATED MACROPHAGE PROTEIN 2"/>
    <property type="match status" value="1"/>
</dbReference>
<dbReference type="GO" id="GO:0015086">
    <property type="term" value="F:cadmium ion transmembrane transporter activity"/>
    <property type="evidence" value="ECO:0007669"/>
    <property type="project" value="TreeGrafter"/>
</dbReference>
<sequence>MDFRILLRSFKGPRMASLILFLSIMGPGIITATVDNDAGGITTYSLAGANFGYTMLWTFVPMLIALAVVQEMGVRMGVVSGKGLADLIREKVGVKITFFVMIALLMANFGNTLAEFSGIAVSTGMFGIPKYIALPVAALFVWGLVIKGNYRSVEKIFIGASLVYLSYIVAGILAHPNWGLALHSVVVPHIDMSAAYITMVIGLVGTTIAPWMQFYLQSSVVEKGISIKDLKYSKIDAVVGPAFTCIVAFFIVLACASTIFSNGVAVNNVADVSKALLPLAGQYASGLFALGFLNASLFAAVILPLSTAYYVCESLGLETGISKNFREAPVFHGLYLGIILLATIIIMLPNVPLLPILYLSQVANGILLPFILIFMLLIVNDRNIMGEYVNSRLFNYIAWATVIIVIGLSLGLVATSFM</sequence>
<protein>
    <submittedName>
        <fullName evidence="7">Divalent metal cation transporter MntH</fullName>
    </submittedName>
</protein>
<dbReference type="AlphaFoldDB" id="A0A1D3L554"/>
<evidence type="ECO:0000256" key="6">
    <source>
        <dbReference type="SAM" id="Phobius"/>
    </source>
</evidence>
<dbReference type="PANTHER" id="PTHR11706">
    <property type="entry name" value="SOLUTE CARRIER PROTEIN FAMILY 11 MEMBER"/>
    <property type="match status" value="1"/>
</dbReference>
<dbReference type="InterPro" id="IPR001046">
    <property type="entry name" value="NRAMP_fam"/>
</dbReference>
<evidence type="ECO:0000256" key="4">
    <source>
        <dbReference type="ARBA" id="ARBA00022989"/>
    </source>
</evidence>
<dbReference type="GO" id="GO:0005886">
    <property type="term" value="C:plasma membrane"/>
    <property type="evidence" value="ECO:0007669"/>
    <property type="project" value="TreeGrafter"/>
</dbReference>
<feature type="transmembrane region" description="Helical" evidence="6">
    <location>
        <begin position="393"/>
        <end position="417"/>
    </location>
</feature>
<feature type="transmembrane region" description="Helical" evidence="6">
    <location>
        <begin position="280"/>
        <end position="312"/>
    </location>
</feature>
<dbReference type="Proteomes" id="UP000094707">
    <property type="component" value="Chromosome I"/>
</dbReference>
<feature type="transmembrane region" description="Helical" evidence="6">
    <location>
        <begin position="51"/>
        <end position="71"/>
    </location>
</feature>
<feature type="transmembrane region" description="Helical" evidence="6">
    <location>
        <begin position="92"/>
        <end position="110"/>
    </location>
</feature>
<dbReference type="GO" id="GO:0005384">
    <property type="term" value="F:manganese ion transmembrane transporter activity"/>
    <property type="evidence" value="ECO:0007669"/>
    <property type="project" value="TreeGrafter"/>
</dbReference>
<dbReference type="NCBIfam" id="NF037982">
    <property type="entry name" value="Nramp_1"/>
    <property type="match status" value="1"/>
</dbReference>
<keyword evidence="3 6" id="KW-0812">Transmembrane</keyword>
<dbReference type="RefSeq" id="WP_084789964.1">
    <property type="nucleotide sequence ID" value="NZ_LT607756.1"/>
</dbReference>